<proteinExistence type="predicted"/>
<sequence length="432" mass="48066">MQTANPWLNPPSEAPRPPKVDEKQATVPVGMRRLTRICPQCAQEVAFEYPEAATRWQQNCPNCAQSITMELVNGRRCLVHEARGRRVVERLGPGERRRRFYRVRCHGCDAWLMVAGEELDAGRACPVCGLEHRLRVADGEVCYESEPRVGGMVVLSCERVIEISGYVNDPASLFATGASGAMAAGRGDGAALSVGRGSGAVASGHEERLALADARREMKLLRERDVASRLALRQVADERDAANRRLERAEGELTRIRAERDAALATLEATRREGVEARETLRREQRERMMMEEALATSQERVEGLEAERRRLIQLLEEESEAVESATSGNLLPGPGSEDGGTMTPDEAWYCPEGREEALIPAWDELGLARRVLGIRGELTVERIQWAYRTRVKSYHPDRLASMGVALRALAHEKMREINRAYGILMKAHGHG</sequence>
<dbReference type="Pfam" id="PF00226">
    <property type="entry name" value="DnaJ"/>
    <property type="match status" value="1"/>
</dbReference>
<name>A0ABQ0C4M4_9PROT</name>
<dbReference type="Proteomes" id="UP001628193">
    <property type="component" value="Unassembled WGS sequence"/>
</dbReference>
<dbReference type="CDD" id="cd06257">
    <property type="entry name" value="DnaJ"/>
    <property type="match status" value="1"/>
</dbReference>
<dbReference type="Gene3D" id="1.10.287.110">
    <property type="entry name" value="DnaJ domain"/>
    <property type="match status" value="1"/>
</dbReference>
<dbReference type="PROSITE" id="PS50076">
    <property type="entry name" value="DNAJ_2"/>
    <property type="match status" value="1"/>
</dbReference>
<dbReference type="EMBL" id="BAAFGK010000001">
    <property type="protein sequence ID" value="GAB0055829.1"/>
    <property type="molecule type" value="Genomic_DNA"/>
</dbReference>
<feature type="region of interest" description="Disordered" evidence="2">
    <location>
        <begin position="1"/>
        <end position="23"/>
    </location>
</feature>
<feature type="region of interest" description="Disordered" evidence="2">
    <location>
        <begin position="323"/>
        <end position="343"/>
    </location>
</feature>
<evidence type="ECO:0000313" key="4">
    <source>
        <dbReference type="EMBL" id="GAB0055829.1"/>
    </source>
</evidence>
<dbReference type="InterPro" id="IPR001623">
    <property type="entry name" value="DnaJ_domain"/>
</dbReference>
<evidence type="ECO:0000256" key="1">
    <source>
        <dbReference type="SAM" id="Coils"/>
    </source>
</evidence>
<protein>
    <submittedName>
        <fullName evidence="4">Co-chaperone protein DjlA</fullName>
    </submittedName>
</protein>
<feature type="domain" description="J" evidence="3">
    <location>
        <begin position="361"/>
        <end position="430"/>
    </location>
</feature>
<gene>
    <name evidence="4" type="primary">djlA</name>
    <name evidence="4" type="ORF">SIID45300_00126</name>
</gene>
<comment type="caution">
    <text evidence="4">The sequence shown here is derived from an EMBL/GenBank/DDBJ whole genome shotgun (WGS) entry which is preliminary data.</text>
</comment>
<dbReference type="SUPFAM" id="SSF46565">
    <property type="entry name" value="Chaperone J-domain"/>
    <property type="match status" value="1"/>
</dbReference>
<feature type="coiled-coil region" evidence="1">
    <location>
        <begin position="232"/>
        <end position="322"/>
    </location>
</feature>
<organism evidence="4 5">
    <name type="scientific">Candidatus Magnetaquiglobus chichijimensis</name>
    <dbReference type="NCBI Taxonomy" id="3141448"/>
    <lineage>
        <taxon>Bacteria</taxon>
        <taxon>Pseudomonadati</taxon>
        <taxon>Pseudomonadota</taxon>
        <taxon>Magnetococcia</taxon>
        <taxon>Magnetococcales</taxon>
        <taxon>Candidatus Magnetaquicoccaceae</taxon>
        <taxon>Candidatus Magnetaquiglobus</taxon>
    </lineage>
</organism>
<dbReference type="RefSeq" id="WP_420903541.1">
    <property type="nucleotide sequence ID" value="NZ_BAAFGK010000001.1"/>
</dbReference>
<evidence type="ECO:0000259" key="3">
    <source>
        <dbReference type="PROSITE" id="PS50076"/>
    </source>
</evidence>
<accession>A0ABQ0C4M4</accession>
<evidence type="ECO:0000256" key="2">
    <source>
        <dbReference type="SAM" id="MobiDB-lite"/>
    </source>
</evidence>
<keyword evidence="1" id="KW-0175">Coiled coil</keyword>
<reference evidence="4 5" key="1">
    <citation type="submission" date="2024-09" db="EMBL/GenBank/DDBJ databases">
        <title>Draft genome sequence of Candidatus Magnetaquicoccaceae bacterium FCR-1.</title>
        <authorList>
            <person name="Shimoshige H."/>
            <person name="Shimamura S."/>
            <person name="Taoka A."/>
            <person name="Kobayashi H."/>
            <person name="Maekawa T."/>
        </authorList>
    </citation>
    <scope>NUCLEOTIDE SEQUENCE [LARGE SCALE GENOMIC DNA]</scope>
    <source>
        <strain evidence="4 5">FCR-1</strain>
    </source>
</reference>
<keyword evidence="5" id="KW-1185">Reference proteome</keyword>
<dbReference type="InterPro" id="IPR036869">
    <property type="entry name" value="J_dom_sf"/>
</dbReference>
<evidence type="ECO:0000313" key="5">
    <source>
        <dbReference type="Proteomes" id="UP001628193"/>
    </source>
</evidence>